<comment type="caution">
    <text evidence="1">The sequence shown here is derived from an EMBL/GenBank/DDBJ whole genome shotgun (WGS) entry which is preliminary data.</text>
</comment>
<sequence length="98" mass="11284">PRKKNMYLLTPFKQTAESIMPEIKNKPAKPLEPTPVNHKTLRNIYITSGNIATSQTKNPLLFIKKSESSNWLAISDEVRVRIIGWGRDIFIPEFSFKL</sequence>
<reference evidence="1" key="1">
    <citation type="journal article" date="2014" name="Front. Microbiol.">
        <title>High frequency of phylogenetically diverse reductive dehalogenase-homologous genes in deep subseafloor sedimentary metagenomes.</title>
        <authorList>
            <person name="Kawai M."/>
            <person name="Futagami T."/>
            <person name="Toyoda A."/>
            <person name="Takaki Y."/>
            <person name="Nishi S."/>
            <person name="Hori S."/>
            <person name="Arai W."/>
            <person name="Tsubouchi T."/>
            <person name="Morono Y."/>
            <person name="Uchiyama I."/>
            <person name="Ito T."/>
            <person name="Fujiyama A."/>
            <person name="Inagaki F."/>
            <person name="Takami H."/>
        </authorList>
    </citation>
    <scope>NUCLEOTIDE SEQUENCE</scope>
    <source>
        <strain evidence="1">Expedition CK06-06</strain>
    </source>
</reference>
<name>X1KPT1_9ZZZZ</name>
<feature type="non-terminal residue" evidence="1">
    <location>
        <position position="1"/>
    </location>
</feature>
<gene>
    <name evidence="1" type="ORF">S06H3_03435</name>
</gene>
<dbReference type="AlphaFoldDB" id="X1KPT1"/>
<evidence type="ECO:0000313" key="1">
    <source>
        <dbReference type="EMBL" id="GAH92169.1"/>
    </source>
</evidence>
<organism evidence="1">
    <name type="scientific">marine sediment metagenome</name>
    <dbReference type="NCBI Taxonomy" id="412755"/>
    <lineage>
        <taxon>unclassified sequences</taxon>
        <taxon>metagenomes</taxon>
        <taxon>ecological metagenomes</taxon>
    </lineage>
</organism>
<proteinExistence type="predicted"/>
<protein>
    <submittedName>
        <fullName evidence="1">Uncharacterized protein</fullName>
    </submittedName>
</protein>
<accession>X1KPT1</accession>
<dbReference type="EMBL" id="BARV01001117">
    <property type="protein sequence ID" value="GAH92169.1"/>
    <property type="molecule type" value="Genomic_DNA"/>
</dbReference>